<evidence type="ECO:0000256" key="5">
    <source>
        <dbReference type="RuleBase" id="RU004262"/>
    </source>
</evidence>
<evidence type="ECO:0000256" key="1">
    <source>
        <dbReference type="ARBA" id="ARBA00004613"/>
    </source>
</evidence>
<dbReference type="PANTHER" id="PTHR11610">
    <property type="entry name" value="LIPASE"/>
    <property type="match status" value="1"/>
</dbReference>
<name>A0A443S553_9ACAR</name>
<dbReference type="PANTHER" id="PTHR11610:SF173">
    <property type="entry name" value="LIPASE DOMAIN-CONTAINING PROTEIN-RELATED"/>
    <property type="match status" value="1"/>
</dbReference>
<dbReference type="STRING" id="299467.A0A443S553"/>
<keyword evidence="8" id="KW-1185">Reference proteome</keyword>
<dbReference type="InterPro" id="IPR029058">
    <property type="entry name" value="AB_hydrolase_fold"/>
</dbReference>
<dbReference type="PRINTS" id="PR00821">
    <property type="entry name" value="TAGLIPASE"/>
</dbReference>
<keyword evidence="4" id="KW-1015">Disulfide bond</keyword>
<protein>
    <submittedName>
        <fullName evidence="7">Pancreatic triacylglycerol lipase-like protein</fullName>
    </submittedName>
</protein>
<dbReference type="EMBL" id="NCKV01008209">
    <property type="protein sequence ID" value="RWS22662.1"/>
    <property type="molecule type" value="Genomic_DNA"/>
</dbReference>
<dbReference type="OrthoDB" id="6515350at2759"/>
<comment type="caution">
    <text evidence="7">The sequence shown here is derived from an EMBL/GenBank/DDBJ whole genome shotgun (WGS) entry which is preliminary data.</text>
</comment>
<dbReference type="SUPFAM" id="SSF53474">
    <property type="entry name" value="alpha/beta-Hydrolases"/>
    <property type="match status" value="1"/>
</dbReference>
<sequence>MLSLIEIKNGKVIKSDPRAHLLVQKEEIEILKLLPKAERLSVASGTTCEDELGCFPLDAFYHPIYRPFNLIPFDRKRINTTYSLYTRANPKERQILKAHDSVALRKSYFNANKDTKIIIHGFLEHWILNPIWIQHMRDEFLIHGDYNIIVVDWKGGNNFPYSQAVSNTRIVGAEVALFIHFLMVITKFSYASN</sequence>
<dbReference type="Gene3D" id="3.40.50.1820">
    <property type="entry name" value="alpha/beta hydrolase"/>
    <property type="match status" value="1"/>
</dbReference>
<dbReference type="Proteomes" id="UP000288716">
    <property type="component" value="Unassembled WGS sequence"/>
</dbReference>
<evidence type="ECO:0000313" key="7">
    <source>
        <dbReference type="EMBL" id="RWS22662.1"/>
    </source>
</evidence>
<organism evidence="7 8">
    <name type="scientific">Leptotrombidium deliense</name>
    <dbReference type="NCBI Taxonomy" id="299467"/>
    <lineage>
        <taxon>Eukaryota</taxon>
        <taxon>Metazoa</taxon>
        <taxon>Ecdysozoa</taxon>
        <taxon>Arthropoda</taxon>
        <taxon>Chelicerata</taxon>
        <taxon>Arachnida</taxon>
        <taxon>Acari</taxon>
        <taxon>Acariformes</taxon>
        <taxon>Trombidiformes</taxon>
        <taxon>Prostigmata</taxon>
        <taxon>Anystina</taxon>
        <taxon>Parasitengona</taxon>
        <taxon>Trombiculoidea</taxon>
        <taxon>Trombiculidae</taxon>
        <taxon>Leptotrombidium</taxon>
    </lineage>
</organism>
<dbReference type="GO" id="GO:0004806">
    <property type="term" value="F:triacylglycerol lipase activity"/>
    <property type="evidence" value="ECO:0007669"/>
    <property type="project" value="InterPro"/>
</dbReference>
<dbReference type="InterPro" id="IPR002331">
    <property type="entry name" value="Lipase_panc"/>
</dbReference>
<accession>A0A443S553</accession>
<reference evidence="7 8" key="1">
    <citation type="journal article" date="2018" name="Gigascience">
        <title>Genomes of trombidid mites reveal novel predicted allergens and laterally-transferred genes associated with secondary metabolism.</title>
        <authorList>
            <person name="Dong X."/>
            <person name="Chaisiri K."/>
            <person name="Xia D."/>
            <person name="Armstrong S.D."/>
            <person name="Fang Y."/>
            <person name="Donnelly M.J."/>
            <person name="Kadowaki T."/>
            <person name="McGarry J.W."/>
            <person name="Darby A.C."/>
            <person name="Makepeace B.L."/>
        </authorList>
    </citation>
    <scope>NUCLEOTIDE SEQUENCE [LARGE SCALE GENOMIC DNA]</scope>
    <source>
        <strain evidence="7">UoL-UT</strain>
    </source>
</reference>
<evidence type="ECO:0000313" key="8">
    <source>
        <dbReference type="Proteomes" id="UP000288716"/>
    </source>
</evidence>
<feature type="domain" description="Lipase" evidence="6">
    <location>
        <begin position="50"/>
        <end position="189"/>
    </location>
</feature>
<dbReference type="Pfam" id="PF00151">
    <property type="entry name" value="Lipase"/>
    <property type="match status" value="1"/>
</dbReference>
<evidence type="ECO:0000256" key="4">
    <source>
        <dbReference type="ARBA" id="ARBA00023157"/>
    </source>
</evidence>
<dbReference type="InterPro" id="IPR013818">
    <property type="entry name" value="Lipase"/>
</dbReference>
<dbReference type="InterPro" id="IPR000734">
    <property type="entry name" value="TAG_lipase"/>
</dbReference>
<gene>
    <name evidence="7" type="ORF">B4U80_04172</name>
</gene>
<comment type="similarity">
    <text evidence="2 5">Belongs to the AB hydrolase superfamily. Lipase family.</text>
</comment>
<keyword evidence="3" id="KW-0964">Secreted</keyword>
<dbReference type="GO" id="GO:0005615">
    <property type="term" value="C:extracellular space"/>
    <property type="evidence" value="ECO:0007669"/>
    <property type="project" value="TreeGrafter"/>
</dbReference>
<dbReference type="AlphaFoldDB" id="A0A443S553"/>
<dbReference type="VEuPathDB" id="VectorBase:LDEU009378"/>
<comment type="subcellular location">
    <subcellularLocation>
        <location evidence="1">Secreted</location>
    </subcellularLocation>
</comment>
<evidence type="ECO:0000256" key="2">
    <source>
        <dbReference type="ARBA" id="ARBA00010701"/>
    </source>
</evidence>
<evidence type="ECO:0000256" key="3">
    <source>
        <dbReference type="ARBA" id="ARBA00022525"/>
    </source>
</evidence>
<dbReference type="PRINTS" id="PR00823">
    <property type="entry name" value="PANCLIPASE"/>
</dbReference>
<proteinExistence type="inferred from homology"/>
<evidence type="ECO:0000259" key="6">
    <source>
        <dbReference type="Pfam" id="PF00151"/>
    </source>
</evidence>
<dbReference type="GO" id="GO:0016042">
    <property type="term" value="P:lipid catabolic process"/>
    <property type="evidence" value="ECO:0007669"/>
    <property type="project" value="TreeGrafter"/>
</dbReference>